<dbReference type="EMBL" id="CP014504">
    <property type="protein sequence ID" value="AMP98676.1"/>
    <property type="molecule type" value="Genomic_DNA"/>
</dbReference>
<keyword evidence="2" id="KW-1185">Reference proteome</keyword>
<gene>
    <name evidence="1" type="ORF">AY601_1763</name>
</gene>
<evidence type="ECO:0000313" key="1">
    <source>
        <dbReference type="EMBL" id="AMP98676.1"/>
    </source>
</evidence>
<protein>
    <submittedName>
        <fullName evidence="1">Uncharacterized protein</fullName>
    </submittedName>
</protein>
<sequence length="238" mass="28047">MNVILNKGQKFSHAFELNYLAQEGNIYIMDNHLAAFWCWSRELDPIKSYTLMHIDRHNDLNDALVKEAFHLYKNEKFKSMPIEKAVALRVNDDQMLMWNNFIELYNVFNPYTLKNFEFVTPVKLPTKYRHLKNIPLKSWINKEFTVQELFDQQNRKAQPKVINLDIDVFFVERSGKHKKILTDNELKSFAEKIRPLIDRAALVTIALSPECCGGWENSISMYNSLNKYLKLSRNPLSI</sequence>
<proteinExistence type="predicted"/>
<evidence type="ECO:0000313" key="2">
    <source>
        <dbReference type="Proteomes" id="UP000071561"/>
    </source>
</evidence>
<reference evidence="1 2" key="1">
    <citation type="submission" date="2016-03" db="EMBL/GenBank/DDBJ databases">
        <title>Complete genome sequence of Pedobacter cryoconitis PAMC 27485.</title>
        <authorList>
            <person name="Lee J."/>
            <person name="Kim O.-S."/>
        </authorList>
    </citation>
    <scope>NUCLEOTIDE SEQUENCE [LARGE SCALE GENOMIC DNA]</scope>
    <source>
        <strain evidence="1 2">PAMC 27485</strain>
    </source>
</reference>
<dbReference type="InterPro" id="IPR024131">
    <property type="entry name" value="UPF0489"/>
</dbReference>
<name>A0A127VBD9_9SPHI</name>
<dbReference type="KEGG" id="pcm:AY601_1763"/>
<dbReference type="AlphaFoldDB" id="A0A127VBD9"/>
<dbReference type="Proteomes" id="UP000071561">
    <property type="component" value="Chromosome"/>
</dbReference>
<dbReference type="Pfam" id="PF12640">
    <property type="entry name" value="UPF0489"/>
    <property type="match status" value="1"/>
</dbReference>
<dbReference type="OrthoDB" id="1240928at2"/>
<accession>A0A127VBD9</accession>
<organism evidence="1 2">
    <name type="scientific">Pedobacter cryoconitis</name>
    <dbReference type="NCBI Taxonomy" id="188932"/>
    <lineage>
        <taxon>Bacteria</taxon>
        <taxon>Pseudomonadati</taxon>
        <taxon>Bacteroidota</taxon>
        <taxon>Sphingobacteriia</taxon>
        <taxon>Sphingobacteriales</taxon>
        <taxon>Sphingobacteriaceae</taxon>
        <taxon>Pedobacter</taxon>
    </lineage>
</organism>
<dbReference type="PATRIC" id="fig|188932.3.peg.1833"/>
<dbReference type="RefSeq" id="WP_068399336.1">
    <property type="nucleotide sequence ID" value="NZ_CP014504.1"/>
</dbReference>